<keyword evidence="10" id="KW-1185">Reference proteome</keyword>
<keyword evidence="6" id="KW-1133">Transmembrane helix</keyword>
<evidence type="ECO:0000256" key="5">
    <source>
        <dbReference type="ARBA" id="ARBA00022968"/>
    </source>
</evidence>
<feature type="non-terminal residue" evidence="9">
    <location>
        <position position="1"/>
    </location>
</feature>
<dbReference type="EMBL" id="CAUYUJ010017061">
    <property type="protein sequence ID" value="CAK0871374.1"/>
    <property type="molecule type" value="Genomic_DNA"/>
</dbReference>
<evidence type="ECO:0000256" key="8">
    <source>
        <dbReference type="ARBA" id="ARBA00023136"/>
    </source>
</evidence>
<dbReference type="PANTHER" id="PTHR13572">
    <property type="entry name" value="ENDO-ALPHA-1,2-MANNOSIDASE"/>
    <property type="match status" value="1"/>
</dbReference>
<evidence type="ECO:0000313" key="10">
    <source>
        <dbReference type="Proteomes" id="UP001189429"/>
    </source>
</evidence>
<evidence type="ECO:0000256" key="6">
    <source>
        <dbReference type="ARBA" id="ARBA00022989"/>
    </source>
</evidence>
<dbReference type="Proteomes" id="UP001189429">
    <property type="component" value="Unassembled WGS sequence"/>
</dbReference>
<dbReference type="Gene3D" id="3.20.20.80">
    <property type="entry name" value="Glycosidases"/>
    <property type="match status" value="1"/>
</dbReference>
<dbReference type="PANTHER" id="PTHR13572:SF4">
    <property type="entry name" value="RE57134P"/>
    <property type="match status" value="1"/>
</dbReference>
<gene>
    <name evidence="9" type="ORF">PCOR1329_LOCUS57229</name>
</gene>
<comment type="caution">
    <text evidence="9">The sequence shown here is derived from an EMBL/GenBank/DDBJ whole genome shotgun (WGS) entry which is preliminary data.</text>
</comment>
<accession>A0ABN9VE94</accession>
<keyword evidence="7" id="KW-0333">Golgi apparatus</keyword>
<protein>
    <submittedName>
        <fullName evidence="9">Uncharacterized protein</fullName>
    </submittedName>
</protein>
<comment type="subcellular location">
    <subcellularLocation>
        <location evidence="1">Golgi apparatus membrane</location>
        <topology evidence="1">Single-pass type II membrane protein</topology>
    </subcellularLocation>
</comment>
<evidence type="ECO:0000313" key="9">
    <source>
        <dbReference type="EMBL" id="CAK0871374.1"/>
    </source>
</evidence>
<evidence type="ECO:0000256" key="3">
    <source>
        <dbReference type="ARBA" id="ARBA00022692"/>
    </source>
</evidence>
<evidence type="ECO:0000256" key="1">
    <source>
        <dbReference type="ARBA" id="ARBA00004323"/>
    </source>
</evidence>
<dbReference type="Pfam" id="PF16317">
    <property type="entry name" value="Glyco_hydro_99"/>
    <property type="match status" value="1"/>
</dbReference>
<organism evidence="9 10">
    <name type="scientific">Prorocentrum cordatum</name>
    <dbReference type="NCBI Taxonomy" id="2364126"/>
    <lineage>
        <taxon>Eukaryota</taxon>
        <taxon>Sar</taxon>
        <taxon>Alveolata</taxon>
        <taxon>Dinophyceae</taxon>
        <taxon>Prorocentrales</taxon>
        <taxon>Prorocentraceae</taxon>
        <taxon>Prorocentrum</taxon>
    </lineage>
</organism>
<comment type="similarity">
    <text evidence="2">Belongs to the glycosyl hydrolase 99 family.</text>
</comment>
<proteinExistence type="inferred from homology"/>
<name>A0ABN9VE94_9DINO</name>
<keyword evidence="4" id="KW-0378">Hydrolase</keyword>
<evidence type="ECO:0000256" key="4">
    <source>
        <dbReference type="ARBA" id="ARBA00022801"/>
    </source>
</evidence>
<evidence type="ECO:0000256" key="2">
    <source>
        <dbReference type="ARBA" id="ARBA00009559"/>
    </source>
</evidence>
<sequence length="111" mass="12432">ELKKLGKMFVPAVGPGYDDTRIRPWNAHNVRERRGGAYYDSMWAKALAAGPAAVSVTSYNEWGEGTQIEPARPYTSPKGLRHLDYLPDPPGFYLNRTREWADKYRASACAG</sequence>
<keyword evidence="8" id="KW-0472">Membrane</keyword>
<evidence type="ECO:0000256" key="7">
    <source>
        <dbReference type="ARBA" id="ARBA00023034"/>
    </source>
</evidence>
<dbReference type="InterPro" id="IPR026071">
    <property type="entry name" value="Glyco_Hydrolase_99"/>
</dbReference>
<keyword evidence="5" id="KW-0735">Signal-anchor</keyword>
<reference evidence="9" key="1">
    <citation type="submission" date="2023-10" db="EMBL/GenBank/DDBJ databases">
        <authorList>
            <person name="Chen Y."/>
            <person name="Shah S."/>
            <person name="Dougan E. K."/>
            <person name="Thang M."/>
            <person name="Chan C."/>
        </authorList>
    </citation>
    <scope>NUCLEOTIDE SEQUENCE [LARGE SCALE GENOMIC DNA]</scope>
</reference>
<keyword evidence="3" id="KW-0812">Transmembrane</keyword>